<accession>A0A9P8C7F0</accession>
<keyword evidence="4" id="KW-1185">Reference proteome</keyword>
<dbReference type="CDD" id="cd19079">
    <property type="entry name" value="AKR_EcYajO-like"/>
    <property type="match status" value="1"/>
</dbReference>
<dbReference type="FunFam" id="3.20.20.100:FF:000004">
    <property type="entry name" value="Oxidoreductase, aldo/keto reductase"/>
    <property type="match status" value="1"/>
</dbReference>
<dbReference type="OrthoDB" id="1720422at2759"/>
<dbReference type="EMBL" id="MU251402">
    <property type="protein sequence ID" value="KAG9236669.1"/>
    <property type="molecule type" value="Genomic_DNA"/>
</dbReference>
<proteinExistence type="predicted"/>
<evidence type="ECO:0000256" key="1">
    <source>
        <dbReference type="ARBA" id="ARBA00023002"/>
    </source>
</evidence>
<keyword evidence="1" id="KW-0560">Oxidoreductase</keyword>
<evidence type="ECO:0000259" key="2">
    <source>
        <dbReference type="Pfam" id="PF00248"/>
    </source>
</evidence>
<dbReference type="GO" id="GO:0005829">
    <property type="term" value="C:cytosol"/>
    <property type="evidence" value="ECO:0007669"/>
    <property type="project" value="UniProtKB-ARBA"/>
</dbReference>
<name>A0A9P8C7F0_9HELO</name>
<sequence>MSRNSKNIYADLAVALPPTEMEHTRLGEAGLKVSKIILGAMSYGSKDWAKWVLEEEEALPLLEHAYNVGINTWDTADLYSDGRSEEIIAKALEVYKIPRENVVILTKCRWGTSVSGEPPLPLFASYVNDGRMVNRVGLSRKHIFDAVQHSVRRLGTYIDVLQIHRMDPDVPYEEVMRALNDVIENGWVRYIGASSMPAWEFQMLQTIAEKHGWHKFVSMQNYYNLLYLEEEREMIPYCKKTGVGLIPWSPNARGLLSRPWNSNDRPSLRANTDFALSLLFQKDDPVNQAIVTVVEEIAKERGLPMATISTAWCLSKGVNPIVGLNSKERIDEVVKAVKLVLSEEEIVKLEAAYVPKSVVGFQSAPYR</sequence>
<comment type="caution">
    <text evidence="3">The sequence shown here is derived from an EMBL/GenBank/DDBJ whole genome shotgun (WGS) entry which is preliminary data.</text>
</comment>
<dbReference type="GO" id="GO:0016491">
    <property type="term" value="F:oxidoreductase activity"/>
    <property type="evidence" value="ECO:0007669"/>
    <property type="project" value="UniProtKB-KW"/>
</dbReference>
<dbReference type="Gene3D" id="3.20.20.100">
    <property type="entry name" value="NADP-dependent oxidoreductase domain"/>
    <property type="match status" value="1"/>
</dbReference>
<dbReference type="AlphaFoldDB" id="A0A9P8C7F0"/>
<organism evidence="3 4">
    <name type="scientific">Amylocarpus encephaloides</name>
    <dbReference type="NCBI Taxonomy" id="45428"/>
    <lineage>
        <taxon>Eukaryota</taxon>
        <taxon>Fungi</taxon>
        <taxon>Dikarya</taxon>
        <taxon>Ascomycota</taxon>
        <taxon>Pezizomycotina</taxon>
        <taxon>Leotiomycetes</taxon>
        <taxon>Helotiales</taxon>
        <taxon>Helotiales incertae sedis</taxon>
        <taxon>Amylocarpus</taxon>
    </lineage>
</organism>
<dbReference type="InterPro" id="IPR036812">
    <property type="entry name" value="NAD(P)_OxRdtase_dom_sf"/>
</dbReference>
<dbReference type="PANTHER" id="PTHR43364:SF15">
    <property type="entry name" value="ARYL-ALCOHOL DEHYDROGENASE AAD16-RELATED"/>
    <property type="match status" value="1"/>
</dbReference>
<feature type="domain" description="NADP-dependent oxidoreductase" evidence="2">
    <location>
        <begin position="35"/>
        <end position="352"/>
    </location>
</feature>
<dbReference type="Proteomes" id="UP000824998">
    <property type="component" value="Unassembled WGS sequence"/>
</dbReference>
<evidence type="ECO:0000313" key="3">
    <source>
        <dbReference type="EMBL" id="KAG9236669.1"/>
    </source>
</evidence>
<dbReference type="InterPro" id="IPR023210">
    <property type="entry name" value="NADP_OxRdtase_dom"/>
</dbReference>
<evidence type="ECO:0000313" key="4">
    <source>
        <dbReference type="Proteomes" id="UP000824998"/>
    </source>
</evidence>
<reference evidence="3" key="1">
    <citation type="journal article" date="2021" name="IMA Fungus">
        <title>Genomic characterization of three marine fungi, including Emericellopsis atlantica sp. nov. with signatures of a generalist lifestyle and marine biomass degradation.</title>
        <authorList>
            <person name="Hagestad O.C."/>
            <person name="Hou L."/>
            <person name="Andersen J.H."/>
            <person name="Hansen E.H."/>
            <person name="Altermark B."/>
            <person name="Li C."/>
            <person name="Kuhnert E."/>
            <person name="Cox R.J."/>
            <person name="Crous P.W."/>
            <person name="Spatafora J.W."/>
            <person name="Lail K."/>
            <person name="Amirebrahimi M."/>
            <person name="Lipzen A."/>
            <person name="Pangilinan J."/>
            <person name="Andreopoulos W."/>
            <person name="Hayes R.D."/>
            <person name="Ng V."/>
            <person name="Grigoriev I.V."/>
            <person name="Jackson S.A."/>
            <person name="Sutton T.D.S."/>
            <person name="Dobson A.D.W."/>
            <person name="Rama T."/>
        </authorList>
    </citation>
    <scope>NUCLEOTIDE SEQUENCE</scope>
    <source>
        <strain evidence="3">TRa018bII</strain>
    </source>
</reference>
<gene>
    <name evidence="3" type="ORF">BJ875DRAFT_419663</name>
</gene>
<dbReference type="PANTHER" id="PTHR43364">
    <property type="entry name" value="NADH-SPECIFIC METHYLGLYOXAL REDUCTASE-RELATED"/>
    <property type="match status" value="1"/>
</dbReference>
<protein>
    <submittedName>
        <fullName evidence="3">NADP-dependent oxidoreductase domain-containing protein</fullName>
    </submittedName>
</protein>
<dbReference type="Pfam" id="PF00248">
    <property type="entry name" value="Aldo_ket_red"/>
    <property type="match status" value="1"/>
</dbReference>
<dbReference type="InterPro" id="IPR050523">
    <property type="entry name" value="AKR_Detox_Biosynth"/>
</dbReference>
<dbReference type="SUPFAM" id="SSF51430">
    <property type="entry name" value="NAD(P)-linked oxidoreductase"/>
    <property type="match status" value="1"/>
</dbReference>